<dbReference type="InterPro" id="IPR003746">
    <property type="entry name" value="DUF167"/>
</dbReference>
<dbReference type="HAMAP" id="MF_00634">
    <property type="entry name" value="UPF0235"/>
    <property type="match status" value="1"/>
</dbReference>
<dbReference type="PATRIC" id="fig|1069083.5.peg.129"/>
<dbReference type="SUPFAM" id="SSF69786">
    <property type="entry name" value="YggU-like"/>
    <property type="match status" value="1"/>
</dbReference>
<dbReference type="Proteomes" id="UP000053695">
    <property type="component" value="Unassembled WGS sequence"/>
</dbReference>
<reference evidence="3 4" key="1">
    <citation type="journal article" date="2013" name="Genome Announc.">
        <title>Draft Genome Sequence of a Highly Flagellated, Fast-Swimming Archaeon, Methanocaldococcus villosus Strain KIN24-T80 (DSM 22612).</title>
        <authorList>
            <person name="Thennarasu S."/>
            <person name="Polireddy D."/>
            <person name="Antony A."/>
            <person name="Yada M.R."/>
            <person name="Algarawi S."/>
            <person name="Sivakumar N."/>
        </authorList>
    </citation>
    <scope>NUCLEOTIDE SEQUENCE [LARGE SCALE GENOMIC DNA]</scope>
    <source>
        <strain evidence="3 4">KIN24-T80</strain>
    </source>
</reference>
<accession>N6VS53</accession>
<name>N6VS53_9EURY</name>
<evidence type="ECO:0000313" key="3">
    <source>
        <dbReference type="EMBL" id="ENN96710.1"/>
    </source>
</evidence>
<dbReference type="EMBL" id="APMM01000004">
    <property type="protein sequence ID" value="ENN96710.1"/>
    <property type="molecule type" value="Genomic_DNA"/>
</dbReference>
<dbReference type="RefSeq" id="WP_004589810.1">
    <property type="nucleotide sequence ID" value="NZ_APMM01000004.1"/>
</dbReference>
<keyword evidence="4" id="KW-1185">Reference proteome</keyword>
<evidence type="ECO:0000313" key="4">
    <source>
        <dbReference type="Proteomes" id="UP000053695"/>
    </source>
</evidence>
<comment type="similarity">
    <text evidence="1 2">Belongs to the UPF0235 family.</text>
</comment>
<dbReference type="GO" id="GO:0005737">
    <property type="term" value="C:cytoplasm"/>
    <property type="evidence" value="ECO:0007669"/>
    <property type="project" value="TreeGrafter"/>
</dbReference>
<dbReference type="PANTHER" id="PTHR13420">
    <property type="entry name" value="UPF0235 PROTEIN C15ORF40"/>
    <property type="match status" value="1"/>
</dbReference>
<protein>
    <recommendedName>
        <fullName evidence="2">UPF0235 protein J422_00671</fullName>
    </recommendedName>
</protein>
<dbReference type="PANTHER" id="PTHR13420:SF7">
    <property type="entry name" value="UPF0235 PROTEIN C15ORF40"/>
    <property type="match status" value="1"/>
</dbReference>
<dbReference type="Pfam" id="PF02594">
    <property type="entry name" value="DUF167"/>
    <property type="match status" value="1"/>
</dbReference>
<proteinExistence type="inferred from homology"/>
<dbReference type="OrthoDB" id="53248at2157"/>
<dbReference type="NCBIfam" id="TIGR00251">
    <property type="entry name" value="DUF167 family protein"/>
    <property type="match status" value="1"/>
</dbReference>
<dbReference type="SMART" id="SM01152">
    <property type="entry name" value="DUF167"/>
    <property type="match status" value="1"/>
</dbReference>
<dbReference type="AlphaFoldDB" id="N6VS53"/>
<dbReference type="Gene3D" id="3.30.1200.10">
    <property type="entry name" value="YggU-like"/>
    <property type="match status" value="1"/>
</dbReference>
<evidence type="ECO:0000256" key="1">
    <source>
        <dbReference type="ARBA" id="ARBA00010364"/>
    </source>
</evidence>
<dbReference type="InterPro" id="IPR036591">
    <property type="entry name" value="YggU-like_sf"/>
</dbReference>
<comment type="caution">
    <text evidence="3">The sequence shown here is derived from an EMBL/GenBank/DDBJ whole genome shotgun (WGS) entry which is preliminary data.</text>
</comment>
<organism evidence="3 4">
    <name type="scientific">Methanocaldococcus villosus KIN24-T80</name>
    <dbReference type="NCBI Taxonomy" id="1069083"/>
    <lineage>
        <taxon>Archaea</taxon>
        <taxon>Methanobacteriati</taxon>
        <taxon>Methanobacteriota</taxon>
        <taxon>Methanomada group</taxon>
        <taxon>Methanococci</taxon>
        <taxon>Methanococcales</taxon>
        <taxon>Methanocaldococcaceae</taxon>
        <taxon>Methanocaldococcus</taxon>
    </lineage>
</organism>
<sequence>MIRECKDGVIVDIEVQPNANKNEIFGINEWRKRVMVKIKAPPVEGKANKEIIKFFRKLFNSDIEILSGTTSSKKSVLIKGVKKEDVERVIKCSYQKK</sequence>
<evidence type="ECO:0000256" key="2">
    <source>
        <dbReference type="HAMAP-Rule" id="MF_00634"/>
    </source>
</evidence>
<gene>
    <name evidence="3" type="ORF">J422_00671</name>
</gene>
<dbReference type="STRING" id="1069083.GCA_000371805_00901"/>